<accession>A0A2H0LQ33</accession>
<dbReference type="SUPFAM" id="SSF53383">
    <property type="entry name" value="PLP-dependent transferases"/>
    <property type="match status" value="1"/>
</dbReference>
<dbReference type="UniPathway" id="UPA00031">
    <property type="reaction ID" value="UER00012"/>
</dbReference>
<comment type="pathway">
    <text evidence="2 9">Amino-acid biosynthesis; L-histidine biosynthesis; L-histidine from 5-phospho-alpha-D-ribose 1-diphosphate: step 7/9.</text>
</comment>
<dbReference type="InterPro" id="IPR015421">
    <property type="entry name" value="PyrdxlP-dep_Trfase_major"/>
</dbReference>
<dbReference type="PANTHER" id="PTHR43643">
    <property type="entry name" value="HISTIDINOL-PHOSPHATE AMINOTRANSFERASE 2"/>
    <property type="match status" value="1"/>
</dbReference>
<dbReference type="Gene3D" id="3.40.640.10">
    <property type="entry name" value="Type I PLP-dependent aspartate aminotransferase-like (Major domain)"/>
    <property type="match status" value="1"/>
</dbReference>
<dbReference type="Pfam" id="PF00155">
    <property type="entry name" value="Aminotran_1_2"/>
    <property type="match status" value="1"/>
</dbReference>
<evidence type="ECO:0000256" key="2">
    <source>
        <dbReference type="ARBA" id="ARBA00005011"/>
    </source>
</evidence>
<feature type="modified residue" description="N6-(pyridoxal phosphate)lysine" evidence="9">
    <location>
        <position position="225"/>
    </location>
</feature>
<proteinExistence type="inferred from homology"/>
<evidence type="ECO:0000256" key="7">
    <source>
        <dbReference type="ARBA" id="ARBA00022898"/>
    </source>
</evidence>
<dbReference type="InterPro" id="IPR005861">
    <property type="entry name" value="HisP_aminotrans"/>
</dbReference>
<dbReference type="Gene3D" id="3.90.1150.10">
    <property type="entry name" value="Aspartate Aminotransferase, domain 1"/>
    <property type="match status" value="1"/>
</dbReference>
<comment type="similarity">
    <text evidence="3 9">Belongs to the class-II pyridoxal-phosphate-dependent aminotransferase family. Histidinol-phosphate aminotransferase subfamily.</text>
</comment>
<dbReference type="EMBL" id="PCVY01000043">
    <property type="protein sequence ID" value="PIQ86461.1"/>
    <property type="molecule type" value="Genomic_DNA"/>
</dbReference>
<dbReference type="PANTHER" id="PTHR43643:SF3">
    <property type="entry name" value="HISTIDINOL-PHOSPHATE AMINOTRANSFERASE"/>
    <property type="match status" value="1"/>
</dbReference>
<evidence type="ECO:0000256" key="1">
    <source>
        <dbReference type="ARBA" id="ARBA00001933"/>
    </source>
</evidence>
<evidence type="ECO:0000313" key="11">
    <source>
        <dbReference type="EMBL" id="PIQ86461.1"/>
    </source>
</evidence>
<comment type="catalytic activity">
    <reaction evidence="8 9">
        <text>L-histidinol phosphate + 2-oxoglutarate = 3-(imidazol-4-yl)-2-oxopropyl phosphate + L-glutamate</text>
        <dbReference type="Rhea" id="RHEA:23744"/>
        <dbReference type="ChEBI" id="CHEBI:16810"/>
        <dbReference type="ChEBI" id="CHEBI:29985"/>
        <dbReference type="ChEBI" id="CHEBI:57766"/>
        <dbReference type="ChEBI" id="CHEBI:57980"/>
        <dbReference type="EC" id="2.6.1.9"/>
    </reaction>
</comment>
<keyword evidence="9" id="KW-0028">Amino-acid biosynthesis</keyword>
<sequence>MNLPFKKHINGIHPYEPGKPIEEVERELGLARVIKLASNENPLGSSKKAQQAVRRAIDRMQLYPDGSCFYLKEKLAQSLGVTAEQLVIGNGSNEIIELLARGFLSSGDHVVTSELSFLVYPLITKVCGSELRMARMIDFRYSLPALLELIDEKTKLVFIANPNNPTGTYVTQKEVDAFLKQVPPHTLVCFDEAYFDFVDAKDFPDILSVIKKGRENVMILRTFSKSYGLAALRIGYGIGTPGLIDYLNKVRQPFNVNQLAQVAATAALGDRTFLMKTKQTIIQGRTFLKKALTQMGISGTPSQANFILMDVKKDANRVFQDLLKKGIIVRSMAAYGLRTYLRVTIGTPVENKMFIKALQEVL</sequence>
<comment type="subunit">
    <text evidence="4 9">Homodimer.</text>
</comment>
<evidence type="ECO:0000256" key="4">
    <source>
        <dbReference type="ARBA" id="ARBA00011738"/>
    </source>
</evidence>
<comment type="caution">
    <text evidence="11">The sequence shown here is derived from an EMBL/GenBank/DDBJ whole genome shotgun (WGS) entry which is preliminary data.</text>
</comment>
<evidence type="ECO:0000256" key="9">
    <source>
        <dbReference type="HAMAP-Rule" id="MF_01023"/>
    </source>
</evidence>
<dbReference type="Proteomes" id="UP000230859">
    <property type="component" value="Unassembled WGS sequence"/>
</dbReference>
<dbReference type="GO" id="GO:0000105">
    <property type="term" value="P:L-histidine biosynthetic process"/>
    <property type="evidence" value="ECO:0007669"/>
    <property type="project" value="UniProtKB-UniRule"/>
</dbReference>
<evidence type="ECO:0000259" key="10">
    <source>
        <dbReference type="Pfam" id="PF00155"/>
    </source>
</evidence>
<dbReference type="HAMAP" id="MF_01023">
    <property type="entry name" value="HisC_aminotrans_2"/>
    <property type="match status" value="1"/>
</dbReference>
<organism evidence="11 12">
    <name type="scientific">Candidatus Abzuiibacterium crystallinum</name>
    <dbReference type="NCBI Taxonomy" id="1974748"/>
    <lineage>
        <taxon>Bacteria</taxon>
        <taxon>Pseudomonadati</taxon>
        <taxon>Candidatus Omnitrophota</taxon>
        <taxon>Candidatus Abzuiibacterium</taxon>
    </lineage>
</organism>
<dbReference type="PROSITE" id="PS00599">
    <property type="entry name" value="AA_TRANSFER_CLASS_2"/>
    <property type="match status" value="1"/>
</dbReference>
<name>A0A2H0LQ33_9BACT</name>
<evidence type="ECO:0000313" key="12">
    <source>
        <dbReference type="Proteomes" id="UP000230859"/>
    </source>
</evidence>
<keyword evidence="5 9" id="KW-0032">Aminotransferase</keyword>
<dbReference type="GO" id="GO:0004400">
    <property type="term" value="F:histidinol-phosphate transaminase activity"/>
    <property type="evidence" value="ECO:0007669"/>
    <property type="project" value="UniProtKB-UniRule"/>
</dbReference>
<protein>
    <recommendedName>
        <fullName evidence="9">Histidinol-phosphate aminotransferase</fullName>
        <ecNumber evidence="9">2.6.1.9</ecNumber>
    </recommendedName>
    <alternativeName>
        <fullName evidence="9">Imidazole acetol-phosphate transaminase</fullName>
    </alternativeName>
</protein>
<keyword evidence="7 9" id="KW-0663">Pyridoxal phosphate</keyword>
<dbReference type="AlphaFoldDB" id="A0A2H0LQ33"/>
<keyword evidence="6 9" id="KW-0808">Transferase</keyword>
<dbReference type="InterPro" id="IPR004839">
    <property type="entry name" value="Aminotransferase_I/II_large"/>
</dbReference>
<keyword evidence="9" id="KW-0368">Histidine biosynthesis</keyword>
<dbReference type="NCBIfam" id="TIGR01141">
    <property type="entry name" value="hisC"/>
    <property type="match status" value="1"/>
</dbReference>
<dbReference type="InterPro" id="IPR015424">
    <property type="entry name" value="PyrdxlP-dep_Trfase"/>
</dbReference>
<dbReference type="InterPro" id="IPR050106">
    <property type="entry name" value="HistidinolP_aminotransfase"/>
</dbReference>
<dbReference type="CDD" id="cd00609">
    <property type="entry name" value="AAT_like"/>
    <property type="match status" value="1"/>
</dbReference>
<evidence type="ECO:0000256" key="6">
    <source>
        <dbReference type="ARBA" id="ARBA00022679"/>
    </source>
</evidence>
<comment type="cofactor">
    <cofactor evidence="1 9">
        <name>pyridoxal 5'-phosphate</name>
        <dbReference type="ChEBI" id="CHEBI:597326"/>
    </cofactor>
</comment>
<evidence type="ECO:0000256" key="5">
    <source>
        <dbReference type="ARBA" id="ARBA00022576"/>
    </source>
</evidence>
<dbReference type="EC" id="2.6.1.9" evidence="9"/>
<evidence type="ECO:0000256" key="8">
    <source>
        <dbReference type="ARBA" id="ARBA00047481"/>
    </source>
</evidence>
<reference evidence="11 12" key="1">
    <citation type="submission" date="2017-09" db="EMBL/GenBank/DDBJ databases">
        <title>Depth-based differentiation of microbial function through sediment-hosted aquifers and enrichment of novel symbionts in the deep terrestrial subsurface.</title>
        <authorList>
            <person name="Probst A.J."/>
            <person name="Ladd B."/>
            <person name="Jarett J.K."/>
            <person name="Geller-Mcgrath D.E."/>
            <person name="Sieber C.M."/>
            <person name="Emerson J.B."/>
            <person name="Anantharaman K."/>
            <person name="Thomas B.C."/>
            <person name="Malmstrom R."/>
            <person name="Stieglmeier M."/>
            <person name="Klingl A."/>
            <person name="Woyke T."/>
            <person name="Ryan C.M."/>
            <person name="Banfield J.F."/>
        </authorList>
    </citation>
    <scope>NUCLEOTIDE SEQUENCE [LARGE SCALE GENOMIC DNA]</scope>
    <source>
        <strain evidence="11">CG11_big_fil_rev_8_21_14_0_20_45_26</strain>
    </source>
</reference>
<dbReference type="InterPro" id="IPR015422">
    <property type="entry name" value="PyrdxlP-dep_Trfase_small"/>
</dbReference>
<evidence type="ECO:0000256" key="3">
    <source>
        <dbReference type="ARBA" id="ARBA00007970"/>
    </source>
</evidence>
<feature type="domain" description="Aminotransferase class I/classII large" evidence="10">
    <location>
        <begin position="32"/>
        <end position="358"/>
    </location>
</feature>
<gene>
    <name evidence="9" type="primary">hisC</name>
    <name evidence="11" type="ORF">COV74_04610</name>
</gene>
<dbReference type="InterPro" id="IPR001917">
    <property type="entry name" value="Aminotrans_II_pyridoxalP_BS"/>
</dbReference>
<dbReference type="GO" id="GO:0030170">
    <property type="term" value="F:pyridoxal phosphate binding"/>
    <property type="evidence" value="ECO:0007669"/>
    <property type="project" value="InterPro"/>
</dbReference>